<comment type="caution">
    <text evidence="2">The sequence shown here is derived from an EMBL/GenBank/DDBJ whole genome shotgun (WGS) entry which is preliminary data.</text>
</comment>
<dbReference type="PANTHER" id="PTHR11538">
    <property type="entry name" value="PHENYLALANYL-TRNA SYNTHETASE"/>
    <property type="match status" value="1"/>
</dbReference>
<dbReference type="AlphaFoldDB" id="A0A5J9TG13"/>
<dbReference type="OrthoDB" id="273345at2759"/>
<proteinExistence type="predicted"/>
<dbReference type="Pfam" id="PF10354">
    <property type="entry name" value="BMT5-like"/>
    <property type="match status" value="1"/>
</dbReference>
<dbReference type="Gramene" id="TVU09958">
    <property type="protein sequence ID" value="TVU09958"/>
    <property type="gene ID" value="EJB05_43457"/>
</dbReference>
<evidence type="ECO:0000313" key="3">
    <source>
        <dbReference type="Proteomes" id="UP000324897"/>
    </source>
</evidence>
<accession>A0A5J9TG13</accession>
<evidence type="ECO:0000259" key="1">
    <source>
        <dbReference type="Pfam" id="PF10354"/>
    </source>
</evidence>
<dbReference type="GO" id="GO:0070042">
    <property type="term" value="F:rRNA (uridine-N3-)-methyltransferase activity"/>
    <property type="evidence" value="ECO:0007669"/>
    <property type="project" value="InterPro"/>
</dbReference>
<evidence type="ECO:0000313" key="2">
    <source>
        <dbReference type="EMBL" id="TVU09958.1"/>
    </source>
</evidence>
<gene>
    <name evidence="2" type="ORF">EJB05_43457</name>
</gene>
<dbReference type="SUPFAM" id="SSF53335">
    <property type="entry name" value="S-adenosyl-L-methionine-dependent methyltransferases"/>
    <property type="match status" value="1"/>
</dbReference>
<feature type="non-terminal residue" evidence="2">
    <location>
        <position position="223"/>
    </location>
</feature>
<name>A0A5J9TG13_9POAL</name>
<protein>
    <recommendedName>
        <fullName evidence="1">25S rRNA (uridine-N(3))-methyltransferase BMT5-like domain-containing protein</fullName>
    </recommendedName>
</protein>
<dbReference type="Proteomes" id="UP000324897">
    <property type="component" value="Chromosome 3"/>
</dbReference>
<dbReference type="Gene3D" id="3.40.50.150">
    <property type="entry name" value="Vaccinia Virus protein VP39"/>
    <property type="match status" value="1"/>
</dbReference>
<feature type="non-terminal residue" evidence="2">
    <location>
        <position position="1"/>
    </location>
</feature>
<dbReference type="InterPro" id="IPR019446">
    <property type="entry name" value="BMT5-like"/>
</dbReference>
<feature type="domain" description="25S rRNA (uridine-N(3))-methyltransferase BMT5-like" evidence="1">
    <location>
        <begin position="24"/>
        <end position="186"/>
    </location>
</feature>
<dbReference type="GO" id="GO:0005737">
    <property type="term" value="C:cytoplasm"/>
    <property type="evidence" value="ECO:0007669"/>
    <property type="project" value="TreeGrafter"/>
</dbReference>
<dbReference type="GO" id="GO:0070475">
    <property type="term" value="P:rRNA base methylation"/>
    <property type="evidence" value="ECO:0007669"/>
    <property type="project" value="InterPro"/>
</dbReference>
<sequence>MDKPRAGKEGVKGLKHYFSEQSILIVGDGDFSFSLALATACANLVATSLDTYEALRIKYSKAESNIIELKKLGATVYHEVDVTTMKSHSDLKNRQFDRIVFNFPHAGFKGHECQAHMINLHKKLVSGFFQNARHLLQHHGEIHVSHKTGEPYDRWELEQLASESSLVLTEKVRFQKEDYPGYNQKRGDGARCDQPFKLDPCCTFKFRKSEAGVAAQDCLLKGK</sequence>
<organism evidence="2 3">
    <name type="scientific">Eragrostis curvula</name>
    <name type="common">weeping love grass</name>
    <dbReference type="NCBI Taxonomy" id="38414"/>
    <lineage>
        <taxon>Eukaryota</taxon>
        <taxon>Viridiplantae</taxon>
        <taxon>Streptophyta</taxon>
        <taxon>Embryophyta</taxon>
        <taxon>Tracheophyta</taxon>
        <taxon>Spermatophyta</taxon>
        <taxon>Magnoliopsida</taxon>
        <taxon>Liliopsida</taxon>
        <taxon>Poales</taxon>
        <taxon>Poaceae</taxon>
        <taxon>PACMAD clade</taxon>
        <taxon>Chloridoideae</taxon>
        <taxon>Eragrostideae</taxon>
        <taxon>Eragrostidinae</taxon>
        <taxon>Eragrostis</taxon>
    </lineage>
</organism>
<reference evidence="2 3" key="1">
    <citation type="journal article" date="2019" name="Sci. Rep.">
        <title>A high-quality genome of Eragrostis curvula grass provides insights into Poaceae evolution and supports new strategies to enhance forage quality.</title>
        <authorList>
            <person name="Carballo J."/>
            <person name="Santos B.A.C.M."/>
            <person name="Zappacosta D."/>
            <person name="Garbus I."/>
            <person name="Selva J.P."/>
            <person name="Gallo C.A."/>
            <person name="Diaz A."/>
            <person name="Albertini E."/>
            <person name="Caccamo M."/>
            <person name="Echenique V."/>
        </authorList>
    </citation>
    <scope>NUCLEOTIDE SEQUENCE [LARGE SCALE GENOMIC DNA]</scope>
    <source>
        <strain evidence="3">cv. Victoria</strain>
        <tissue evidence="2">Leaf</tissue>
    </source>
</reference>
<dbReference type="InterPro" id="IPR029063">
    <property type="entry name" value="SAM-dependent_MTases_sf"/>
</dbReference>
<keyword evidence="3" id="KW-1185">Reference proteome</keyword>
<dbReference type="EMBL" id="RWGY01000039">
    <property type="protein sequence ID" value="TVU09958.1"/>
    <property type="molecule type" value="Genomic_DNA"/>
</dbReference>
<dbReference type="FunFam" id="3.40.50.150:FF:000440">
    <property type="entry name" value="Os09g0479300 protein"/>
    <property type="match status" value="1"/>
</dbReference>
<dbReference type="PANTHER" id="PTHR11538:SF26">
    <property type="entry name" value="FERREDOXIN-FOLD ANTICODON-BINDING DOMAIN-CONTAINING PROTEIN 1"/>
    <property type="match status" value="1"/>
</dbReference>